<feature type="region of interest" description="Disordered" evidence="4">
    <location>
        <begin position="385"/>
        <end position="426"/>
    </location>
</feature>
<feature type="compositionally biased region" description="Acidic residues" evidence="4">
    <location>
        <begin position="393"/>
        <end position="409"/>
    </location>
</feature>
<dbReference type="EMBL" id="JBJXBP010000003">
    <property type="protein sequence ID" value="KAL3840852.1"/>
    <property type="molecule type" value="Genomic_DNA"/>
</dbReference>
<proteinExistence type="inferred from homology"/>
<dbReference type="Pfam" id="PF03985">
    <property type="entry name" value="Paf1"/>
    <property type="match status" value="1"/>
</dbReference>
<evidence type="ECO:0000313" key="6">
    <source>
        <dbReference type="Proteomes" id="UP001634393"/>
    </source>
</evidence>
<feature type="compositionally biased region" description="Basic and acidic residues" evidence="4">
    <location>
        <begin position="689"/>
        <end position="704"/>
    </location>
</feature>
<dbReference type="InterPro" id="IPR007133">
    <property type="entry name" value="RNA_pol_II-assoc_Paf1"/>
</dbReference>
<gene>
    <name evidence="5" type="ORF">ACJIZ3_025443</name>
</gene>
<evidence type="ECO:0000256" key="4">
    <source>
        <dbReference type="SAM" id="MobiDB-lite"/>
    </source>
</evidence>
<comment type="subcellular location">
    <subcellularLocation>
        <location evidence="1">Nucleus</location>
    </subcellularLocation>
</comment>
<comment type="caution">
    <text evidence="5">The sequence shown here is derived from an EMBL/GenBank/DDBJ whole genome shotgun (WGS) entry which is preliminary data.</text>
</comment>
<organism evidence="5 6">
    <name type="scientific">Penstemon smallii</name>
    <dbReference type="NCBI Taxonomy" id="265156"/>
    <lineage>
        <taxon>Eukaryota</taxon>
        <taxon>Viridiplantae</taxon>
        <taxon>Streptophyta</taxon>
        <taxon>Embryophyta</taxon>
        <taxon>Tracheophyta</taxon>
        <taxon>Spermatophyta</taxon>
        <taxon>Magnoliopsida</taxon>
        <taxon>eudicotyledons</taxon>
        <taxon>Gunneridae</taxon>
        <taxon>Pentapetalae</taxon>
        <taxon>asterids</taxon>
        <taxon>lamiids</taxon>
        <taxon>Lamiales</taxon>
        <taxon>Plantaginaceae</taxon>
        <taxon>Cheloneae</taxon>
        <taxon>Penstemon</taxon>
    </lineage>
</organism>
<feature type="compositionally biased region" description="Pro residues" evidence="4">
    <location>
        <begin position="89"/>
        <end position="113"/>
    </location>
</feature>
<feature type="compositionally biased region" description="Pro residues" evidence="4">
    <location>
        <begin position="124"/>
        <end position="152"/>
    </location>
</feature>
<feature type="compositionally biased region" description="Pro residues" evidence="4">
    <location>
        <begin position="15"/>
        <end position="30"/>
    </location>
</feature>
<dbReference type="AlphaFoldDB" id="A0ABD3TVN8"/>
<feature type="region of interest" description="Disordered" evidence="4">
    <location>
        <begin position="636"/>
        <end position="704"/>
    </location>
</feature>
<feature type="compositionally biased region" description="Low complexity" evidence="4">
    <location>
        <begin position="70"/>
        <end position="88"/>
    </location>
</feature>
<dbReference type="GO" id="GO:0005634">
    <property type="term" value="C:nucleus"/>
    <property type="evidence" value="ECO:0007669"/>
    <property type="project" value="UniProtKB-SubCell"/>
</dbReference>
<reference evidence="5 6" key="1">
    <citation type="submission" date="2024-12" db="EMBL/GenBank/DDBJ databases">
        <title>The unique morphological basis and parallel evolutionary history of personate flowers in Penstemon.</title>
        <authorList>
            <person name="Depatie T.H."/>
            <person name="Wessinger C.A."/>
        </authorList>
    </citation>
    <scope>NUCLEOTIDE SEQUENCE [LARGE SCALE GENOMIC DNA]</scope>
    <source>
        <strain evidence="5">WTNN_2</strain>
        <tissue evidence="5">Leaf</tissue>
    </source>
</reference>
<protein>
    <recommendedName>
        <fullName evidence="7">Protein PAF1 homolog</fullName>
    </recommendedName>
</protein>
<accession>A0ABD3TVN8</accession>
<evidence type="ECO:0000256" key="2">
    <source>
        <dbReference type="ARBA" id="ARBA00007560"/>
    </source>
</evidence>
<keyword evidence="6" id="KW-1185">Reference proteome</keyword>
<comment type="similarity">
    <text evidence="2">Belongs to the PAF1 family.</text>
</comment>
<sequence length="704" mass="79853">MDSYRPFHPPRQSTFPPPPPPQPSPPPPPNQNHLPSLAPPLPPPHGGSQYSQNWGPYNYSQNYSQTNHVPSYQLSSHGSSSQHQYFQYQPPPPPEASSYPPLPPQTIPAPPLYNPSSWYSLHPLQPPLPPPHPASPSLPPPPSQPSSPPLLPPSSMSKESRQTNAGDSFRKGQNPHLPPSGVSRESRQTNADDSFRKGQKPSLPPSGMSRESRQTNAMDSFRKRQEPPVPSGGKKSSSRTENEEERKLRKKREFEKRNQEEKLKQQLRETQSKILLKAQMMPSGSKSHGSFGGSLMGGHRNNPLLNGATENRLKKPTMFMCKMKFRNELPDPSAKMKLLKFNRDPDRYCKYKITELEKNWKPQLYVEPDLGIPLDLLDMSVYNPPKGERIPLDPEDEELLRDDDDDNDEPITPIQTNGIKKKERPNEQGFSWLVKTQYISPLSTNSAKKTMSERQAKELRESRKNDLLENHNSREKQIQDIMASFEACKSKPVHATNPQLQPKRILPLLPNFDRYDDKFVIANFDSAPTADSEIYSKLNAGDRDEHEKRAIMKTYTASSSNSNKPDKLLAYMVPSLNELEKDIYDEDEDVSYSSIREYNCDVRGEDVDDPSTYLVSFGESEAKYLPLPTKLLLKKKRAKERKSSKDPDQFHVPETVTVRRRPSLAAFETRDEQGDFVASKGSAASNNRIKSDKRGRLRKKVQDT</sequence>
<dbReference type="PANTHER" id="PTHR23188">
    <property type="entry name" value="RNA POLYMERASE II-ASSOCIATED FACTOR 1 HOMOLOG"/>
    <property type="match status" value="1"/>
</dbReference>
<name>A0ABD3TVN8_9LAMI</name>
<dbReference type="PANTHER" id="PTHR23188:SF12">
    <property type="entry name" value="RNA POLYMERASE II-ASSOCIATED FACTOR 1 HOMOLOG"/>
    <property type="match status" value="1"/>
</dbReference>
<feature type="compositionally biased region" description="Basic and acidic residues" evidence="4">
    <location>
        <begin position="641"/>
        <end position="651"/>
    </location>
</feature>
<feature type="compositionally biased region" description="Polar residues" evidence="4">
    <location>
        <begin position="48"/>
        <end position="69"/>
    </location>
</feature>
<evidence type="ECO:0000256" key="3">
    <source>
        <dbReference type="ARBA" id="ARBA00023242"/>
    </source>
</evidence>
<evidence type="ECO:0008006" key="7">
    <source>
        <dbReference type="Google" id="ProtNLM"/>
    </source>
</evidence>
<dbReference type="Proteomes" id="UP001634393">
    <property type="component" value="Unassembled WGS sequence"/>
</dbReference>
<feature type="compositionally biased region" description="Basic and acidic residues" evidence="4">
    <location>
        <begin position="238"/>
        <end position="270"/>
    </location>
</feature>
<keyword evidence="3" id="KW-0539">Nucleus</keyword>
<evidence type="ECO:0000256" key="1">
    <source>
        <dbReference type="ARBA" id="ARBA00004123"/>
    </source>
</evidence>
<feature type="region of interest" description="Disordered" evidence="4">
    <location>
        <begin position="1"/>
        <end position="270"/>
    </location>
</feature>
<evidence type="ECO:0000313" key="5">
    <source>
        <dbReference type="EMBL" id="KAL3840852.1"/>
    </source>
</evidence>